<accession>A0AC61RY01</accession>
<dbReference type="EMBL" id="SRYA01000012">
    <property type="protein sequence ID" value="TGY96825.1"/>
    <property type="molecule type" value="Genomic_DNA"/>
</dbReference>
<sequence length="242" mass="28393">MKSNVIKTGDKVEIRILQQVEKGRRLGEYPPAYRSIVENVQEDGSMELLLPIVKGKIDAPPNGVRLEALFYTRGGMYRCIAQIKNRYLKENVYLMLMELKSPLEKFQRREFYRFECIMDIEYMAITDEEAEIEDITDLKEHHRLTYPADLSREAIAVDISGGGIRFVAQQPGKEGGYLLMSIRLANESMDYLLEIVGKIVICQKMENEKYEYRVNFLMKDEKKRELIIKYIFEQERRSRQKG</sequence>
<comment type="caution">
    <text evidence="1">The sequence shown here is derived from an EMBL/GenBank/DDBJ whole genome shotgun (WGS) entry which is preliminary data.</text>
</comment>
<protein>
    <submittedName>
        <fullName evidence="1">Flagellar brake protein</fullName>
    </submittedName>
</protein>
<gene>
    <name evidence="1" type="ORF">E5329_07455</name>
</gene>
<keyword evidence="1" id="KW-0282">Flagellum</keyword>
<keyword evidence="1" id="KW-0969">Cilium</keyword>
<name>A0AC61RY01_9FIRM</name>
<evidence type="ECO:0000313" key="1">
    <source>
        <dbReference type="EMBL" id="TGY96825.1"/>
    </source>
</evidence>
<keyword evidence="2" id="KW-1185">Reference proteome</keyword>
<keyword evidence="1" id="KW-0966">Cell projection</keyword>
<dbReference type="Proteomes" id="UP000304953">
    <property type="component" value="Unassembled WGS sequence"/>
</dbReference>
<reference evidence="1" key="1">
    <citation type="submission" date="2019-04" db="EMBL/GenBank/DDBJ databases">
        <title>Microbes associate with the intestines of laboratory mice.</title>
        <authorList>
            <person name="Navarre W."/>
            <person name="Wong E."/>
            <person name="Huang K."/>
            <person name="Tropini C."/>
            <person name="Ng K."/>
            <person name="Yu B."/>
        </authorList>
    </citation>
    <scope>NUCLEOTIDE SEQUENCE</scope>
    <source>
        <strain evidence="1">NM01_1-7b</strain>
    </source>
</reference>
<proteinExistence type="predicted"/>
<organism evidence="1 2">
    <name type="scientific">Petralouisia muris</name>
    <dbReference type="NCBI Taxonomy" id="3032872"/>
    <lineage>
        <taxon>Bacteria</taxon>
        <taxon>Bacillati</taxon>
        <taxon>Bacillota</taxon>
        <taxon>Clostridia</taxon>
        <taxon>Lachnospirales</taxon>
        <taxon>Lachnospiraceae</taxon>
        <taxon>Petralouisia</taxon>
    </lineage>
</organism>
<evidence type="ECO:0000313" key="2">
    <source>
        <dbReference type="Proteomes" id="UP000304953"/>
    </source>
</evidence>